<dbReference type="EMBL" id="QJKB01000004">
    <property type="protein sequence ID" value="PXX43047.1"/>
    <property type="molecule type" value="Genomic_DNA"/>
</dbReference>
<keyword evidence="4" id="KW-1185">Reference proteome</keyword>
<comment type="similarity">
    <text evidence="1">Belongs to the protein-tyrosine phosphatase family.</text>
</comment>
<dbReference type="PANTHER" id="PTHR31126">
    <property type="entry name" value="TYROSINE-PROTEIN PHOSPHATASE"/>
    <property type="match status" value="1"/>
</dbReference>
<proteinExistence type="inferred from homology"/>
<dbReference type="AlphaFoldDB" id="A0A318J958"/>
<dbReference type="Gene3D" id="3.90.190.10">
    <property type="entry name" value="Protein tyrosine phosphatase superfamily"/>
    <property type="match status" value="1"/>
</dbReference>
<dbReference type="PROSITE" id="PS50056">
    <property type="entry name" value="TYR_PHOSPHATASE_2"/>
    <property type="match status" value="1"/>
</dbReference>
<comment type="caution">
    <text evidence="3">The sequence shown here is derived from an EMBL/GenBank/DDBJ whole genome shotgun (WGS) entry which is preliminary data.</text>
</comment>
<dbReference type="PANTHER" id="PTHR31126:SF1">
    <property type="entry name" value="TYROSINE SPECIFIC PROTEIN PHOSPHATASES DOMAIN-CONTAINING PROTEIN"/>
    <property type="match status" value="1"/>
</dbReference>
<name>A0A318J958_9BURK</name>
<dbReference type="InterPro" id="IPR026893">
    <property type="entry name" value="Tyr/Ser_Pase_IphP-type"/>
</dbReference>
<evidence type="ECO:0000259" key="2">
    <source>
        <dbReference type="PROSITE" id="PS50056"/>
    </source>
</evidence>
<sequence>MHHQHPVNFRDVSDALGLWLDEVPFPLGRLIRGGKFDAMSTLADLGFPKTIINLRQGPDPQHLGAKLIHLPATDSVENYDTSHSKVRRWIATVLEVFVDPATQWPVYIHCTSGRDRTGVVVAATLLLIGIPREIVVEEFLLSSGAERESVLQAIDGLCNRSCGPLVDPHRLKQALLGEVGETARVNPASKQTLKEKRPD</sequence>
<evidence type="ECO:0000313" key="4">
    <source>
        <dbReference type="Proteomes" id="UP000247792"/>
    </source>
</evidence>
<accession>A0A318J958</accession>
<dbReference type="GO" id="GO:0004721">
    <property type="term" value="F:phosphoprotein phosphatase activity"/>
    <property type="evidence" value="ECO:0007669"/>
    <property type="project" value="InterPro"/>
</dbReference>
<dbReference type="Proteomes" id="UP000247792">
    <property type="component" value="Unassembled WGS sequence"/>
</dbReference>
<gene>
    <name evidence="3" type="ORF">DFR42_10447</name>
</gene>
<protein>
    <submittedName>
        <fullName evidence="3">Protein-tyrosine phosphatase</fullName>
    </submittedName>
</protein>
<evidence type="ECO:0000256" key="1">
    <source>
        <dbReference type="ARBA" id="ARBA00009580"/>
    </source>
</evidence>
<feature type="domain" description="Tyrosine specific protein phosphatases" evidence="2">
    <location>
        <begin position="87"/>
        <end position="153"/>
    </location>
</feature>
<dbReference type="InterPro" id="IPR016130">
    <property type="entry name" value="Tyr_Pase_AS"/>
</dbReference>
<dbReference type="OrthoDB" id="1188001at2"/>
<dbReference type="Pfam" id="PF13350">
    <property type="entry name" value="Y_phosphatase3"/>
    <property type="match status" value="1"/>
</dbReference>
<evidence type="ECO:0000313" key="3">
    <source>
        <dbReference type="EMBL" id="PXX43047.1"/>
    </source>
</evidence>
<organism evidence="3 4">
    <name type="scientific">Undibacterium pigrum</name>
    <dbReference type="NCBI Taxonomy" id="401470"/>
    <lineage>
        <taxon>Bacteria</taxon>
        <taxon>Pseudomonadati</taxon>
        <taxon>Pseudomonadota</taxon>
        <taxon>Betaproteobacteria</taxon>
        <taxon>Burkholderiales</taxon>
        <taxon>Oxalobacteraceae</taxon>
        <taxon>Undibacterium</taxon>
    </lineage>
</organism>
<reference evidence="3 4" key="1">
    <citation type="submission" date="2018-05" db="EMBL/GenBank/DDBJ databases">
        <title>Genomic Encyclopedia of Type Strains, Phase IV (KMG-IV): sequencing the most valuable type-strain genomes for metagenomic binning, comparative biology and taxonomic classification.</title>
        <authorList>
            <person name="Goeker M."/>
        </authorList>
    </citation>
    <scope>NUCLEOTIDE SEQUENCE [LARGE SCALE GENOMIC DNA]</scope>
    <source>
        <strain evidence="3 4">DSM 19792</strain>
    </source>
</reference>
<dbReference type="PROSITE" id="PS00383">
    <property type="entry name" value="TYR_PHOSPHATASE_1"/>
    <property type="match status" value="1"/>
</dbReference>
<dbReference type="SUPFAM" id="SSF52799">
    <property type="entry name" value="(Phosphotyrosine protein) phosphatases II"/>
    <property type="match status" value="1"/>
</dbReference>
<dbReference type="InterPro" id="IPR000387">
    <property type="entry name" value="Tyr_Pase_dom"/>
</dbReference>
<dbReference type="InterPro" id="IPR029021">
    <property type="entry name" value="Prot-tyrosine_phosphatase-like"/>
</dbReference>